<evidence type="ECO:0000313" key="1">
    <source>
        <dbReference type="EMBL" id="ACL63275.1"/>
    </source>
</evidence>
<sequence length="111" mass="12768">MLTPYASWTSSADCLTAEIQHALAKLADVETEIEIECERLERWPGPADEKEHLLAQLETERQRRRAPLAQRLTELQQRLMARIRVRPLHQPDDQPPMGELLAPTYLRSAAE</sequence>
<name>B8IXY5_METNO</name>
<gene>
    <name evidence="1" type="ordered locus">Mnod_7681</name>
</gene>
<dbReference type="HOGENOM" id="CLU_2155395_0_0_5"/>
<proteinExistence type="predicted"/>
<dbReference type="AlphaFoldDB" id="B8IXY5"/>
<accession>B8IXY5</accession>
<protein>
    <submittedName>
        <fullName evidence="1">Uncharacterized protein</fullName>
    </submittedName>
</protein>
<keyword evidence="1" id="KW-0614">Plasmid</keyword>
<organism evidence="1 2">
    <name type="scientific">Methylobacterium nodulans (strain LMG 21967 / CNCM I-2342 / ORS 2060)</name>
    <dbReference type="NCBI Taxonomy" id="460265"/>
    <lineage>
        <taxon>Bacteria</taxon>
        <taxon>Pseudomonadati</taxon>
        <taxon>Pseudomonadota</taxon>
        <taxon>Alphaproteobacteria</taxon>
        <taxon>Hyphomicrobiales</taxon>
        <taxon>Methylobacteriaceae</taxon>
        <taxon>Methylobacterium</taxon>
    </lineage>
</organism>
<keyword evidence="2" id="KW-1185">Reference proteome</keyword>
<geneLocation type="plasmid" evidence="1 2">
    <name>pMNOD04</name>
</geneLocation>
<dbReference type="Proteomes" id="UP000008207">
    <property type="component" value="Plasmid pMNOD04"/>
</dbReference>
<dbReference type="EMBL" id="CP001353">
    <property type="protein sequence ID" value="ACL63275.1"/>
    <property type="molecule type" value="Genomic_DNA"/>
</dbReference>
<evidence type="ECO:0000313" key="2">
    <source>
        <dbReference type="Proteomes" id="UP000008207"/>
    </source>
</evidence>
<reference evidence="2" key="1">
    <citation type="submission" date="2009-01" db="EMBL/GenBank/DDBJ databases">
        <title>Complete sequence of plasmid 4 of Methylobacterium nodulans ORS 2060.</title>
        <authorList>
            <consortium name="US DOE Joint Genome Institute"/>
            <person name="Lucas S."/>
            <person name="Copeland A."/>
            <person name="Lapidus A."/>
            <person name="Glavina del Rio T."/>
            <person name="Dalin E."/>
            <person name="Tice H."/>
            <person name="Bruce D."/>
            <person name="Goodwin L."/>
            <person name="Pitluck S."/>
            <person name="Sims D."/>
            <person name="Brettin T."/>
            <person name="Detter J.C."/>
            <person name="Han C."/>
            <person name="Larimer F."/>
            <person name="Land M."/>
            <person name="Hauser L."/>
            <person name="Kyrpides N."/>
            <person name="Ivanova N."/>
            <person name="Marx C.J."/>
            <person name="Richardson P."/>
        </authorList>
    </citation>
    <scope>NUCLEOTIDE SEQUENCE [LARGE SCALE GENOMIC DNA]</scope>
    <source>
        <strain evidence="2">LMG 21967 / CNCM I-2342 / ORS 2060</strain>
        <plasmid evidence="2">Plasmid pMNOD04</plasmid>
    </source>
</reference>
<dbReference type="KEGG" id="mno:Mnod_7681"/>